<dbReference type="Proteomes" id="UP000007102">
    <property type="component" value="Chromosome"/>
</dbReference>
<dbReference type="Pfam" id="PF08843">
    <property type="entry name" value="AbiEii"/>
    <property type="match status" value="1"/>
</dbReference>
<gene>
    <name evidence="1" type="ordered locus">Dester_0095</name>
</gene>
<dbReference type="KEGG" id="dte:Dester_0095"/>
<dbReference type="InterPro" id="IPR014942">
    <property type="entry name" value="AbiEii"/>
</dbReference>
<protein>
    <recommendedName>
        <fullName evidence="3">Nucleotidyl transferase AbiEii toxin, Type IV TA system</fullName>
    </recommendedName>
</protein>
<reference evidence="2" key="2">
    <citation type="submission" date="2011-02" db="EMBL/GenBank/DDBJ databases">
        <title>The complete genome of Desulfurobacterium thermolithotrophum DSM 11699.</title>
        <authorList>
            <consortium name="US DOE Joint Genome Institute (JGI-PGF)"/>
            <person name="Lucas S."/>
            <person name="Copeland A."/>
            <person name="Lapidus A."/>
            <person name="Bruce D."/>
            <person name="Goodwin L."/>
            <person name="Pitluck S."/>
            <person name="Kyrpides N."/>
            <person name="Mavromatis K."/>
            <person name="Pagani I."/>
            <person name="Ivanova N."/>
            <person name="Mikhailova N."/>
            <person name="Daligault H."/>
            <person name="Detter J.C."/>
            <person name="Tapia R."/>
            <person name="Han C."/>
            <person name="Land M."/>
            <person name="Hauser L."/>
            <person name="Markowitz V."/>
            <person name="Cheng J.-F."/>
            <person name="Hugenholtz P."/>
            <person name="Woyke T."/>
            <person name="Wu D."/>
            <person name="Spring S."/>
            <person name="Brambilla E."/>
            <person name="Klenk H.-P."/>
            <person name="Eisen J.A."/>
        </authorList>
    </citation>
    <scope>NUCLEOTIDE SEQUENCE [LARGE SCALE GENOMIC DNA]</scope>
    <source>
        <strain evidence="2">DSM 11699 / BSA</strain>
    </source>
</reference>
<dbReference type="STRING" id="868864.Dester_0095"/>
<dbReference type="eggNOG" id="COG2253">
    <property type="taxonomic scope" value="Bacteria"/>
</dbReference>
<dbReference type="OrthoDB" id="9794849at2"/>
<dbReference type="InParanoid" id="F0S0U9"/>
<evidence type="ECO:0000313" key="2">
    <source>
        <dbReference type="Proteomes" id="UP000007102"/>
    </source>
</evidence>
<dbReference type="RefSeq" id="WP_013637713.1">
    <property type="nucleotide sequence ID" value="NC_015185.1"/>
</dbReference>
<keyword evidence="2" id="KW-1185">Reference proteome</keyword>
<dbReference type="EMBL" id="CP002543">
    <property type="protein sequence ID" value="ADY72753.1"/>
    <property type="molecule type" value="Genomic_DNA"/>
</dbReference>
<evidence type="ECO:0000313" key="1">
    <source>
        <dbReference type="EMBL" id="ADY72753.1"/>
    </source>
</evidence>
<evidence type="ECO:0008006" key="3">
    <source>
        <dbReference type="Google" id="ProtNLM"/>
    </source>
</evidence>
<reference evidence="1 2" key="1">
    <citation type="journal article" date="2011" name="Stand. Genomic Sci.">
        <title>Complete genome sequence of the thermophilic sulfur-reducer Desulfurobacterium thermolithotrophum type strain (BSA(T)) from a deep-sea hydrothermal vent.</title>
        <authorList>
            <person name="Goker M."/>
            <person name="Daligault H."/>
            <person name="Mwirichia R."/>
            <person name="Lapidus A."/>
            <person name="Lucas S."/>
            <person name="Deshpande S."/>
            <person name="Pagani I."/>
            <person name="Tapia R."/>
            <person name="Cheng J.F."/>
            <person name="Goodwin L."/>
            <person name="Pitluck S."/>
            <person name="Liolios K."/>
            <person name="Ivanova N."/>
            <person name="Mavromatis K."/>
            <person name="Mikhailova N."/>
            <person name="Pati A."/>
            <person name="Chen A."/>
            <person name="Palaniappan K."/>
            <person name="Han C."/>
            <person name="Land M."/>
            <person name="Hauser L."/>
            <person name="Pan C."/>
            <person name="Brambilla E.M."/>
            <person name="Rohde M."/>
            <person name="Spring S."/>
            <person name="Sikorski J."/>
            <person name="Wirth R."/>
            <person name="Detter J.C."/>
            <person name="Woyke T."/>
            <person name="Bristow J."/>
            <person name="Eisen J.A."/>
            <person name="Markowitz V."/>
            <person name="Hugenholtz P."/>
            <person name="Kyrpides N.C."/>
            <person name="Klenk H.P."/>
        </authorList>
    </citation>
    <scope>NUCLEOTIDE SEQUENCE [LARGE SCALE GENOMIC DNA]</scope>
    <source>
        <strain evidence="2">DSM 11699 / BSA</strain>
    </source>
</reference>
<sequence>MKRLKEKQREVLEKLVKSGITEGFYLAGGTALLIRYGHRESDDFDFFSFSQNKNLDFFRRIQKIPSEFLKVEELKSDTLIFYLNSVKFSFFEYPYPVLKFPDRFEKLGIYVASDEDIAAMKAVAVIQRGSKKDFFDLYFLIKKNNWELEKIITFCKEKYGNVFPEPAFLKALTYFKEAELESYKDIDVEWNSIKNFFIKTVTDYVTSL</sequence>
<accession>F0S0U9</accession>
<proteinExistence type="predicted"/>
<organism evidence="1 2">
    <name type="scientific">Desulfurobacterium thermolithotrophum (strain DSM 11699 / BSA)</name>
    <dbReference type="NCBI Taxonomy" id="868864"/>
    <lineage>
        <taxon>Bacteria</taxon>
        <taxon>Pseudomonadati</taxon>
        <taxon>Aquificota</taxon>
        <taxon>Aquificia</taxon>
        <taxon>Desulfurobacteriales</taxon>
        <taxon>Desulfurobacteriaceae</taxon>
        <taxon>Desulfurobacterium</taxon>
    </lineage>
</organism>
<name>F0S0U9_DESTD</name>
<dbReference type="Gene3D" id="3.10.450.620">
    <property type="entry name" value="JHP933, nucleotidyltransferase-like core domain"/>
    <property type="match status" value="1"/>
</dbReference>
<dbReference type="AlphaFoldDB" id="F0S0U9"/>
<dbReference type="HOGENOM" id="CLU_106275_1_0_0"/>